<reference evidence="4" key="1">
    <citation type="submission" date="2023-01" db="EMBL/GenBank/DDBJ databases">
        <title>Genome assembly of the deep-sea coral Lophelia pertusa.</title>
        <authorList>
            <person name="Herrera S."/>
            <person name="Cordes E."/>
        </authorList>
    </citation>
    <scope>NUCLEOTIDE SEQUENCE</scope>
    <source>
        <strain evidence="4">USNM1676648</strain>
        <tissue evidence="4">Polyp</tissue>
    </source>
</reference>
<evidence type="ECO:0000256" key="3">
    <source>
        <dbReference type="SAM" id="SignalP"/>
    </source>
</evidence>
<dbReference type="AlphaFoldDB" id="A0A9X0CNV6"/>
<keyword evidence="2" id="KW-1133">Transmembrane helix</keyword>
<keyword evidence="5" id="KW-1185">Reference proteome</keyword>
<comment type="caution">
    <text evidence="4">The sequence shown here is derived from an EMBL/GenBank/DDBJ whole genome shotgun (WGS) entry which is preliminary data.</text>
</comment>
<feature type="compositionally biased region" description="Low complexity" evidence="1">
    <location>
        <begin position="169"/>
        <end position="216"/>
    </location>
</feature>
<evidence type="ECO:0000313" key="4">
    <source>
        <dbReference type="EMBL" id="KAJ7365548.1"/>
    </source>
</evidence>
<feature type="transmembrane region" description="Helical" evidence="2">
    <location>
        <begin position="282"/>
        <end position="308"/>
    </location>
</feature>
<keyword evidence="3" id="KW-0732">Signal</keyword>
<dbReference type="OrthoDB" id="5990641at2759"/>
<accession>A0A9X0CNV6</accession>
<feature type="region of interest" description="Disordered" evidence="1">
    <location>
        <begin position="154"/>
        <end position="275"/>
    </location>
</feature>
<organism evidence="4 5">
    <name type="scientific">Desmophyllum pertusum</name>
    <dbReference type="NCBI Taxonomy" id="174260"/>
    <lineage>
        <taxon>Eukaryota</taxon>
        <taxon>Metazoa</taxon>
        <taxon>Cnidaria</taxon>
        <taxon>Anthozoa</taxon>
        <taxon>Hexacorallia</taxon>
        <taxon>Scleractinia</taxon>
        <taxon>Caryophylliina</taxon>
        <taxon>Caryophylliidae</taxon>
        <taxon>Desmophyllum</taxon>
    </lineage>
</organism>
<dbReference type="Proteomes" id="UP001163046">
    <property type="component" value="Unassembled WGS sequence"/>
</dbReference>
<keyword evidence="2" id="KW-0472">Membrane</keyword>
<feature type="signal peptide" evidence="3">
    <location>
        <begin position="1"/>
        <end position="24"/>
    </location>
</feature>
<sequence length="344" mass="37479">MDKIYVLALAVLAAITVLVSHASAAPLDETVTVSSVNTTTSSNSSLSLQNSTAVNSTASCNATISNCTLQNATLQANETAVHIQVNLTDICSPNRTEPLPTCNGTTLNLTKHCDSSAKSERNRRQIEHNCNSNYKFGRHTYKRDGNFEYNCTENNSGIHNYTRKRQRNSTTTQQQSTPSTTAIESTTTQQQSPPSTAAKESTTTEKSTTGSTTKESSPPPPPSTKESTTLTTMKETVKTVETTTTTQEKSSQETTTLRADDKSPKSQHSMPSPLDDEKNVRFFYVNVLIPIGAGACAALLIAFLVVLCRCCRRRKLKKVRYFGKGPGHVDMDQLNLLSHSSDEE</sequence>
<protein>
    <submittedName>
        <fullName evidence="4">Uncharacterized protein</fullName>
    </submittedName>
</protein>
<proteinExistence type="predicted"/>
<feature type="chain" id="PRO_5040891900" evidence="3">
    <location>
        <begin position="25"/>
        <end position="344"/>
    </location>
</feature>
<name>A0A9X0CNV6_9CNID</name>
<evidence type="ECO:0000256" key="1">
    <source>
        <dbReference type="SAM" id="MobiDB-lite"/>
    </source>
</evidence>
<keyword evidence="2" id="KW-0812">Transmembrane</keyword>
<feature type="compositionally biased region" description="Low complexity" evidence="1">
    <location>
        <begin position="224"/>
        <end position="256"/>
    </location>
</feature>
<evidence type="ECO:0000256" key="2">
    <source>
        <dbReference type="SAM" id="Phobius"/>
    </source>
</evidence>
<evidence type="ECO:0000313" key="5">
    <source>
        <dbReference type="Proteomes" id="UP001163046"/>
    </source>
</evidence>
<gene>
    <name evidence="4" type="ORF">OS493_005661</name>
</gene>
<dbReference type="EMBL" id="MU827303">
    <property type="protein sequence ID" value="KAJ7365548.1"/>
    <property type="molecule type" value="Genomic_DNA"/>
</dbReference>